<dbReference type="Proteomes" id="UP000245119">
    <property type="component" value="Linkage Group LG3"/>
</dbReference>
<dbReference type="PANTHER" id="PTHR21856:SF7">
    <property type="entry name" value="FIBROUS SHEATH-INTERACTING PROTEIN 2"/>
    <property type="match status" value="1"/>
</dbReference>
<evidence type="ECO:0000313" key="2">
    <source>
        <dbReference type="EMBL" id="PVD33446.1"/>
    </source>
</evidence>
<dbReference type="PANTHER" id="PTHR21856">
    <property type="entry name" value="FIBROUS SHEATH-INTERACTING PROTEIN 2"/>
    <property type="match status" value="1"/>
</dbReference>
<evidence type="ECO:0000313" key="3">
    <source>
        <dbReference type="Proteomes" id="UP000245119"/>
    </source>
</evidence>
<feature type="region of interest" description="Disordered" evidence="1">
    <location>
        <begin position="352"/>
        <end position="377"/>
    </location>
</feature>
<dbReference type="EMBL" id="PZQS01000003">
    <property type="protein sequence ID" value="PVD33446.1"/>
    <property type="molecule type" value="Genomic_DNA"/>
</dbReference>
<protein>
    <submittedName>
        <fullName evidence="2">Uncharacterized protein</fullName>
    </submittedName>
</protein>
<reference evidence="2 3" key="1">
    <citation type="submission" date="2018-04" db="EMBL/GenBank/DDBJ databases">
        <title>The genome of golden apple snail Pomacea canaliculata provides insight into stress tolerance and invasive adaptation.</title>
        <authorList>
            <person name="Liu C."/>
            <person name="Liu B."/>
            <person name="Ren Y."/>
            <person name="Zhang Y."/>
            <person name="Wang H."/>
            <person name="Li S."/>
            <person name="Jiang F."/>
            <person name="Yin L."/>
            <person name="Zhang G."/>
            <person name="Qian W."/>
            <person name="Fan W."/>
        </authorList>
    </citation>
    <scope>NUCLEOTIDE SEQUENCE [LARGE SCALE GENOMIC DNA]</scope>
    <source>
        <strain evidence="2">SZHN2017</strain>
        <tissue evidence="2">Muscle</tissue>
    </source>
</reference>
<evidence type="ECO:0000256" key="1">
    <source>
        <dbReference type="SAM" id="MobiDB-lite"/>
    </source>
</evidence>
<comment type="caution">
    <text evidence="2">The sequence shown here is derived from an EMBL/GenBank/DDBJ whole genome shotgun (WGS) entry which is preliminary data.</text>
</comment>
<dbReference type="STRING" id="400727.A0A2T7PJ37"/>
<organism evidence="2 3">
    <name type="scientific">Pomacea canaliculata</name>
    <name type="common">Golden apple snail</name>
    <dbReference type="NCBI Taxonomy" id="400727"/>
    <lineage>
        <taxon>Eukaryota</taxon>
        <taxon>Metazoa</taxon>
        <taxon>Spiralia</taxon>
        <taxon>Lophotrochozoa</taxon>
        <taxon>Mollusca</taxon>
        <taxon>Gastropoda</taxon>
        <taxon>Caenogastropoda</taxon>
        <taxon>Architaenioglossa</taxon>
        <taxon>Ampullarioidea</taxon>
        <taxon>Ampullariidae</taxon>
        <taxon>Pomacea</taxon>
    </lineage>
</organism>
<dbReference type="OrthoDB" id="6158165at2759"/>
<accession>A0A2T7PJ37</accession>
<dbReference type="GO" id="GO:0005739">
    <property type="term" value="C:mitochondrion"/>
    <property type="evidence" value="ECO:0007669"/>
    <property type="project" value="TreeGrafter"/>
</dbReference>
<proteinExistence type="predicted"/>
<sequence>MSACNILTRVLLPKKDPNIAEVRFVPGGNPVPAQYHIPLMKKVPMFPAPTGCLELYTSKIGHQAYINKKRHGFDLTDPYNYNIDWSYNITQDPHMLHVIRTPAMMKRLKELGQITNDERVRCTLKQFNNFRAYLKCKSLIDFRNQLQEEKARIPKIDVGESLEVVAIEHRVHEQEVRFRRLKSEDETFAKYQSHLTQSETKFNIRKRKRQEVNGVLARKRASIEKHRQDVYRRSLRIAHQRHRNLLQTWKQHAQRQISHLQEVDSSRLEEKLQVKWNARRETQLAYEELVEVSRAAENDRRERSKVVLDLEMNRRWQLQAHKLQMLKDVSRKIQAQREEAYARNLIKAFANSSILNPQKKPKPTPTEDKSTKTPDAVDMSSIPKFKTIFCKPVKKSLWVLEKELKKMGVTTRILATVASKEKEVSVRKMEVDSALAIASRTTISKRAYPTSVELMGGENAHMKAGEEIWVLKKREDIVNDTVDEVTDAPESEESDSDIVKEENIASRDVSAMGGFIGLLPEDLELMEGLLTRLLDNVQEGRLNQADLVQMIMFCSTLQSAQLTHIEQTTSTTSLMAQEIVAHSMALLRDDIIMRRMSPTDLLATAANIRACQSEISSVSSDRLEILLKDTMEKMADDIDIDEDDYNEYFLEQMLRSTVANLTVDIERGTLSRTNVHEIGSALAQAVMDDMDSDDSLMAEDTLMTILQQLQQDIDTGQIDEKLLDKALASLVSSYGQVLRGRSNIDVIKELVLYVLLRTRHDLEGDLLDKEDFLKQLQLAKVEAGIYGMELPELPELVEETSKAIGKFKGIGRPDEAVVALIKMILGPGRRIMPAIAKSRVHWISESMIEQAEGSEVQLQIVLDLAASVCASFTQQMNEDMDFARDAERVLGPRFLVMLFSYWDQLDLEKGRETVAVQTRADELANLAGVKATLAENVVLVCFNWLWQDALNNRLPVCIMPHVALDTAEFPSTRPLLDRIRNFGNYMDKMNLVDDMVLKKVRKVGQELQEGGLGHEEAQALLTICVHSYLREVVFCDRSDDIVENGSEPPGMVSNVQFLITTCARSVLEYIQNKVARRLSALGHTALELSMVTDILMEAASDSIGALNTFVTNNSEAAEDELLQLDPLIKTSQWNALRKDPICKPQEIPPFLKKLIGTAKRARELAPKQTPDNKSVINQPSFKVVKDLIRRELWQIAKEVASLFNGLVSLHNLLPPKPSVTTEALLHFAKSLLLELRHAVIEQTLPLEFAYDFVKQIAEKKCPIEAKESADRLVHVIMKMVKDIELRNDRSNYYVRIVMGLSKS</sequence>
<keyword evidence="3" id="KW-1185">Reference proteome</keyword>
<gene>
    <name evidence="2" type="ORF">C0Q70_04702</name>
</gene>
<dbReference type="InterPro" id="IPR038891">
    <property type="entry name" value="FSIP2"/>
</dbReference>
<name>A0A2T7PJ37_POMCA</name>